<feature type="region of interest" description="Disordered" evidence="1">
    <location>
        <begin position="36"/>
        <end position="84"/>
    </location>
</feature>
<sequence length="84" mass="9014">MEKTNGDQLNNPEGFVIDSAFYVPTNHQLNNAEGVVNNSAASRSGNPPNDGYEEIDREPALVDFGNQTEPSSGTQHNPNLQGGK</sequence>
<proteinExistence type="predicted"/>
<dbReference type="Proteomes" id="UP000837857">
    <property type="component" value="Chromosome 14"/>
</dbReference>
<evidence type="ECO:0000313" key="3">
    <source>
        <dbReference type="Proteomes" id="UP000837857"/>
    </source>
</evidence>
<organism evidence="2 3">
    <name type="scientific">Iphiclides podalirius</name>
    <name type="common">scarce swallowtail</name>
    <dbReference type="NCBI Taxonomy" id="110791"/>
    <lineage>
        <taxon>Eukaryota</taxon>
        <taxon>Metazoa</taxon>
        <taxon>Ecdysozoa</taxon>
        <taxon>Arthropoda</taxon>
        <taxon>Hexapoda</taxon>
        <taxon>Insecta</taxon>
        <taxon>Pterygota</taxon>
        <taxon>Neoptera</taxon>
        <taxon>Endopterygota</taxon>
        <taxon>Lepidoptera</taxon>
        <taxon>Glossata</taxon>
        <taxon>Ditrysia</taxon>
        <taxon>Papilionoidea</taxon>
        <taxon>Papilionidae</taxon>
        <taxon>Papilioninae</taxon>
        <taxon>Iphiclides</taxon>
    </lineage>
</organism>
<name>A0ABN8HVV6_9NEOP</name>
<keyword evidence="3" id="KW-1185">Reference proteome</keyword>
<dbReference type="EMBL" id="OW152826">
    <property type="protein sequence ID" value="CAH2042197.1"/>
    <property type="molecule type" value="Genomic_DNA"/>
</dbReference>
<accession>A0ABN8HVV6</accession>
<feature type="non-terminal residue" evidence="2">
    <location>
        <position position="84"/>
    </location>
</feature>
<evidence type="ECO:0000313" key="2">
    <source>
        <dbReference type="EMBL" id="CAH2042197.1"/>
    </source>
</evidence>
<protein>
    <submittedName>
        <fullName evidence="2">Uncharacterized protein</fullName>
    </submittedName>
</protein>
<gene>
    <name evidence="2" type="ORF">IPOD504_LOCUS3649</name>
</gene>
<feature type="compositionally biased region" description="Polar residues" evidence="1">
    <location>
        <begin position="65"/>
        <end position="84"/>
    </location>
</feature>
<evidence type="ECO:0000256" key="1">
    <source>
        <dbReference type="SAM" id="MobiDB-lite"/>
    </source>
</evidence>
<reference evidence="2" key="1">
    <citation type="submission" date="2022-03" db="EMBL/GenBank/DDBJ databases">
        <authorList>
            <person name="Martin H S."/>
        </authorList>
    </citation>
    <scope>NUCLEOTIDE SEQUENCE</scope>
</reference>
<feature type="compositionally biased region" description="Polar residues" evidence="1">
    <location>
        <begin position="36"/>
        <end position="47"/>
    </location>
</feature>